<sequence length="169" mass="19186">MVSYNSRSQSPANGSSGSIDPYVLFEALTGRKLERTSLPSRPALEGYDDLSDIRTCRSRKQDEPQPDPRPDDVFVGCINPFALVENMIGHKIDRQSITAIRIIQDTLQTDYEELFDMKHHSVLYAGLKLNKEERAAEELEEGETKILKEKEYVFASFCYNSSPMMSLNT</sequence>
<accession>A0ACC2JBF0</accession>
<organism evidence="1 2">
    <name type="scientific">Lasiodiplodia mahajangana</name>
    <dbReference type="NCBI Taxonomy" id="1108764"/>
    <lineage>
        <taxon>Eukaryota</taxon>
        <taxon>Fungi</taxon>
        <taxon>Dikarya</taxon>
        <taxon>Ascomycota</taxon>
        <taxon>Pezizomycotina</taxon>
        <taxon>Dothideomycetes</taxon>
        <taxon>Dothideomycetes incertae sedis</taxon>
        <taxon>Botryosphaeriales</taxon>
        <taxon>Botryosphaeriaceae</taxon>
        <taxon>Lasiodiplodia</taxon>
    </lineage>
</organism>
<gene>
    <name evidence="1" type="ORF">O1611_g8885</name>
</gene>
<dbReference type="EMBL" id="JAPUUL010002794">
    <property type="protein sequence ID" value="KAJ8124754.1"/>
    <property type="molecule type" value="Genomic_DNA"/>
</dbReference>
<evidence type="ECO:0000313" key="2">
    <source>
        <dbReference type="Proteomes" id="UP001153332"/>
    </source>
</evidence>
<keyword evidence="2" id="KW-1185">Reference proteome</keyword>
<dbReference type="Proteomes" id="UP001153332">
    <property type="component" value="Unassembled WGS sequence"/>
</dbReference>
<name>A0ACC2JBF0_9PEZI</name>
<reference evidence="1" key="1">
    <citation type="submission" date="2022-12" db="EMBL/GenBank/DDBJ databases">
        <title>Genome Sequence of Lasiodiplodia mahajangana.</title>
        <authorList>
            <person name="Buettner E."/>
        </authorList>
    </citation>
    <scope>NUCLEOTIDE SEQUENCE</scope>
    <source>
        <strain evidence="1">VT137</strain>
    </source>
</reference>
<evidence type="ECO:0000313" key="1">
    <source>
        <dbReference type="EMBL" id="KAJ8124754.1"/>
    </source>
</evidence>
<proteinExistence type="predicted"/>
<protein>
    <submittedName>
        <fullName evidence="1">Uncharacterized protein</fullName>
    </submittedName>
</protein>
<comment type="caution">
    <text evidence="1">The sequence shown here is derived from an EMBL/GenBank/DDBJ whole genome shotgun (WGS) entry which is preliminary data.</text>
</comment>